<organism evidence="2 3">
    <name type="scientific">Streptomyces calidiresistens</name>
    <dbReference type="NCBI Taxonomy" id="1485586"/>
    <lineage>
        <taxon>Bacteria</taxon>
        <taxon>Bacillati</taxon>
        <taxon>Actinomycetota</taxon>
        <taxon>Actinomycetes</taxon>
        <taxon>Kitasatosporales</taxon>
        <taxon>Streptomycetaceae</taxon>
        <taxon>Streptomyces</taxon>
    </lineage>
</organism>
<comment type="caution">
    <text evidence="2">The sequence shown here is derived from an EMBL/GenBank/DDBJ whole genome shotgun (WGS) entry which is preliminary data.</text>
</comment>
<dbReference type="PANTHER" id="PTHR42791:SF1">
    <property type="entry name" value="N-ACETYLTRANSFERASE DOMAIN-CONTAINING PROTEIN"/>
    <property type="match status" value="1"/>
</dbReference>
<feature type="domain" description="N-acetyltransferase" evidence="1">
    <location>
        <begin position="61"/>
        <end position="199"/>
    </location>
</feature>
<dbReference type="GO" id="GO:0016747">
    <property type="term" value="F:acyltransferase activity, transferring groups other than amino-acyl groups"/>
    <property type="evidence" value="ECO:0007669"/>
    <property type="project" value="InterPro"/>
</dbReference>
<accession>A0A7W3T265</accession>
<keyword evidence="2" id="KW-0808">Transferase</keyword>
<dbReference type="RefSeq" id="WP_182662186.1">
    <property type="nucleotide sequence ID" value="NZ_VKHS01000140.1"/>
</dbReference>
<dbReference type="PROSITE" id="PS51186">
    <property type="entry name" value="GNAT"/>
    <property type="match status" value="1"/>
</dbReference>
<sequence length="206" mass="22141">MVRIRRAGEGDIAVASAVLGEAFEDDPLLCSLVPGNSNRRARLTRLFAALMRRGVLRHGAVDLAELPNRGVVGVAVWEGPGRIPGEGRATLRESGALLRAMGPRGVVTVLPLLRGMARHRPRREHWYLDELGVAAAGRGRGVGGALLAHGLERADREGLPCYLVSSNERNRRLYRRHGFGDGPIVEGSRVAAPMAMLREPVAPGAD</sequence>
<dbReference type="Pfam" id="PF00583">
    <property type="entry name" value="Acetyltransf_1"/>
    <property type="match status" value="1"/>
</dbReference>
<evidence type="ECO:0000313" key="2">
    <source>
        <dbReference type="EMBL" id="MBB0229574.1"/>
    </source>
</evidence>
<dbReference type="Gene3D" id="3.40.630.30">
    <property type="match status" value="1"/>
</dbReference>
<dbReference type="InterPro" id="IPR000182">
    <property type="entry name" value="GNAT_dom"/>
</dbReference>
<dbReference type="Proteomes" id="UP000530234">
    <property type="component" value="Unassembled WGS sequence"/>
</dbReference>
<dbReference type="SUPFAM" id="SSF55729">
    <property type="entry name" value="Acyl-CoA N-acyltransferases (Nat)"/>
    <property type="match status" value="1"/>
</dbReference>
<reference evidence="3" key="1">
    <citation type="submission" date="2019-10" db="EMBL/GenBank/DDBJ databases">
        <title>Streptomyces sp. nov., a novel actinobacterium isolated from alkaline environment.</title>
        <authorList>
            <person name="Golinska P."/>
        </authorList>
    </citation>
    <scope>NUCLEOTIDE SEQUENCE [LARGE SCALE GENOMIC DNA]</scope>
    <source>
        <strain evidence="3">DSM 42108</strain>
    </source>
</reference>
<dbReference type="AlphaFoldDB" id="A0A7W3T265"/>
<name>A0A7W3T265_9ACTN</name>
<gene>
    <name evidence="2" type="ORF">FOE67_08620</name>
</gene>
<evidence type="ECO:0000259" key="1">
    <source>
        <dbReference type="PROSITE" id="PS51186"/>
    </source>
</evidence>
<dbReference type="PANTHER" id="PTHR42791">
    <property type="entry name" value="GNAT FAMILY ACETYLTRANSFERASE"/>
    <property type="match status" value="1"/>
</dbReference>
<keyword evidence="3" id="KW-1185">Reference proteome</keyword>
<evidence type="ECO:0000313" key="3">
    <source>
        <dbReference type="Proteomes" id="UP000530234"/>
    </source>
</evidence>
<protein>
    <submittedName>
        <fullName evidence="2">GNAT family N-acetyltransferase</fullName>
    </submittedName>
</protein>
<dbReference type="InterPro" id="IPR016181">
    <property type="entry name" value="Acyl_CoA_acyltransferase"/>
</dbReference>
<dbReference type="EMBL" id="VKHS01000140">
    <property type="protein sequence ID" value="MBB0229574.1"/>
    <property type="molecule type" value="Genomic_DNA"/>
</dbReference>
<dbReference type="InterPro" id="IPR052523">
    <property type="entry name" value="Trichothecene_AcTrans"/>
</dbReference>
<proteinExistence type="predicted"/>